<keyword evidence="4" id="KW-1185">Reference proteome</keyword>
<feature type="region of interest" description="Disordered" evidence="1">
    <location>
        <begin position="1"/>
        <end position="23"/>
    </location>
</feature>
<dbReference type="OrthoDB" id="5783753at2759"/>
<name>A0A154P3B5_DUFNO</name>
<evidence type="ECO:0000313" key="3">
    <source>
        <dbReference type="EMBL" id="KZC05728.1"/>
    </source>
</evidence>
<keyword evidence="2" id="KW-0472">Membrane</keyword>
<feature type="non-terminal residue" evidence="3">
    <location>
        <position position="1"/>
    </location>
</feature>
<keyword evidence="2" id="KW-0812">Transmembrane</keyword>
<dbReference type="Pfam" id="PF15013">
    <property type="entry name" value="CCSMST1"/>
    <property type="match status" value="1"/>
</dbReference>
<reference evidence="3 4" key="1">
    <citation type="submission" date="2015-07" db="EMBL/GenBank/DDBJ databases">
        <title>The genome of Dufourea novaeangliae.</title>
        <authorList>
            <person name="Pan H."/>
            <person name="Kapheim K."/>
        </authorList>
    </citation>
    <scope>NUCLEOTIDE SEQUENCE [LARGE SCALE GENOMIC DNA]</scope>
    <source>
        <strain evidence="3">0120121106</strain>
        <tissue evidence="3">Whole body</tissue>
    </source>
</reference>
<dbReference type="PANTHER" id="PTHR35268">
    <property type="entry name" value="PROTEIN CCSMST1"/>
    <property type="match status" value="1"/>
</dbReference>
<evidence type="ECO:0000313" key="4">
    <source>
        <dbReference type="Proteomes" id="UP000076502"/>
    </source>
</evidence>
<evidence type="ECO:0000256" key="1">
    <source>
        <dbReference type="SAM" id="MobiDB-lite"/>
    </source>
</evidence>
<dbReference type="InterPro" id="IPR029160">
    <property type="entry name" value="UQCC4"/>
</dbReference>
<dbReference type="EMBL" id="KQ434796">
    <property type="protein sequence ID" value="KZC05728.1"/>
    <property type="molecule type" value="Genomic_DNA"/>
</dbReference>
<dbReference type="PANTHER" id="PTHR35268:SF1">
    <property type="entry name" value="UBIQUINOL-CYTOCHROME-C REDUCTASE COMPLEX ASSEMBLY FACTOR 4"/>
    <property type="match status" value="1"/>
</dbReference>
<accession>A0A154P3B5</accession>
<proteinExistence type="predicted"/>
<dbReference type="AlphaFoldDB" id="A0A154P3B5"/>
<evidence type="ECO:0000256" key="2">
    <source>
        <dbReference type="SAM" id="Phobius"/>
    </source>
</evidence>
<sequence length="98" mass="11257">KYSTNTKEDDFDPDKPVKYSTSPAAKWPANGYNPSQDVPKYQGIIVSLSVTIFLVYFCILREENDIDQKLTKNMDPEVEQFLFGLKAKQDTSFKNLNQ</sequence>
<organism evidence="3 4">
    <name type="scientific">Dufourea novaeangliae</name>
    <name type="common">Sweat bee</name>
    <dbReference type="NCBI Taxonomy" id="178035"/>
    <lineage>
        <taxon>Eukaryota</taxon>
        <taxon>Metazoa</taxon>
        <taxon>Ecdysozoa</taxon>
        <taxon>Arthropoda</taxon>
        <taxon>Hexapoda</taxon>
        <taxon>Insecta</taxon>
        <taxon>Pterygota</taxon>
        <taxon>Neoptera</taxon>
        <taxon>Endopterygota</taxon>
        <taxon>Hymenoptera</taxon>
        <taxon>Apocrita</taxon>
        <taxon>Aculeata</taxon>
        <taxon>Apoidea</taxon>
        <taxon>Anthophila</taxon>
        <taxon>Halictidae</taxon>
        <taxon>Rophitinae</taxon>
        <taxon>Dufourea</taxon>
    </lineage>
</organism>
<keyword evidence="2" id="KW-1133">Transmembrane helix</keyword>
<dbReference type="Proteomes" id="UP000076502">
    <property type="component" value="Unassembled WGS sequence"/>
</dbReference>
<protein>
    <submittedName>
        <fullName evidence="3">Uncharacterized protein</fullName>
    </submittedName>
</protein>
<gene>
    <name evidence="3" type="ORF">WN55_04668</name>
</gene>
<feature type="transmembrane region" description="Helical" evidence="2">
    <location>
        <begin position="41"/>
        <end position="60"/>
    </location>
</feature>